<evidence type="ECO:0000259" key="5">
    <source>
        <dbReference type="Pfam" id="PF00117"/>
    </source>
</evidence>
<dbReference type="SUPFAM" id="SSF52317">
    <property type="entry name" value="Class I glutamine amidotransferase-like"/>
    <property type="match status" value="1"/>
</dbReference>
<dbReference type="Gene3D" id="3.60.120.10">
    <property type="entry name" value="Anthranilate synthase"/>
    <property type="match status" value="1"/>
</dbReference>
<dbReference type="PRINTS" id="PR00096">
    <property type="entry name" value="GATASE"/>
</dbReference>
<keyword evidence="8" id="KW-0032">Aminotransferase</keyword>
<evidence type="ECO:0000256" key="3">
    <source>
        <dbReference type="ARBA" id="ARBA00022679"/>
    </source>
</evidence>
<comment type="similarity">
    <text evidence="1">In the C-terminal section; belongs to the anthranilate synthase component I family.</text>
</comment>
<evidence type="ECO:0000259" key="6">
    <source>
        <dbReference type="Pfam" id="PF00425"/>
    </source>
</evidence>
<dbReference type="InterPro" id="IPR006221">
    <property type="entry name" value="TrpG/PapA_dom"/>
</dbReference>
<dbReference type="InterPro" id="IPR017926">
    <property type="entry name" value="GATASE"/>
</dbReference>
<dbReference type="GO" id="GO:0008153">
    <property type="term" value="P:4-aminobenzoate biosynthetic process"/>
    <property type="evidence" value="ECO:0007669"/>
    <property type="project" value="TreeGrafter"/>
</dbReference>
<keyword evidence="4" id="KW-0315">Glutamine amidotransferase</keyword>
<dbReference type="GO" id="GO:0009396">
    <property type="term" value="P:folic acid-containing compound biosynthetic process"/>
    <property type="evidence" value="ECO:0007669"/>
    <property type="project" value="InterPro"/>
</dbReference>
<comment type="caution">
    <text evidence="8">The sequence shown here is derived from an EMBL/GenBank/DDBJ whole genome shotgun (WGS) entry which is preliminary data.</text>
</comment>
<protein>
    <recommendedName>
        <fullName evidence="2">aminodeoxychorismate synthase</fullName>
        <ecNumber evidence="2">2.6.1.85</ecNumber>
    </recommendedName>
</protein>
<dbReference type="Pfam" id="PF04715">
    <property type="entry name" value="Anth_synt_I_N"/>
    <property type="match status" value="1"/>
</dbReference>
<sequence>MAMKVLIIDNYDSFTYNLAQLVAAASGSDPIVLYNDAISESELRSMDFDAVILSPGPGRPDRQRDFGLCETILRDFRKPVLGVCLGHQGIAHFAGGLVTHAPEPMHGRLSKIHHNGQQLFKGILSPFNAVRYHSLVVSELPDCLEVDAKTEDGLVMGLHHKALPLWGVQFHPESIATEYGDKVIANFLELADTFLRAEYPGEEVDVASDQPASQTNRLKPVLRELTTDLSSDACFEILYGKSTDAFWLDSSAHAKQQGRFSFMGDGAGPRAETLSYDVSSNRVDVTTSAGTEVFEESVFDYISRRMQATVFVDDMDMPVPFKGGYVGYLGYELKALSGGKNAHKSPQADAKMIFADRFIAFDHKFKQAWMVCLVEPGKEGEAKDWFTTVETSLQNSCLISKPAFDAVLRETEPEDPWIKRHSRDAYIERINASLDKIRDGESYEICLCNEWTKTYEKSPLGTYQHLRAMNPAPYSAFLRFDELSVLSCSPERMVKISKDGHVNCKPIKGTIARGRTRPQDEALKQQLYTSEKDRAENLMIVDLIRNDLNRVCRTGTVTVPKLCAIESFATVHQMVSTVVGELRKSETSVSCVQSLFPGGSMTGAPKIRTMEIIDDLEAGPRGIYSGAIGYFSLDGAVDLNIVIRTVVLNGTRASIGAGGAIVALSDPVAEFDETMLKGELLRNALLTLDPADVEVVTHNEQQAPAE</sequence>
<dbReference type="GO" id="GO:0005737">
    <property type="term" value="C:cytoplasm"/>
    <property type="evidence" value="ECO:0007669"/>
    <property type="project" value="TreeGrafter"/>
</dbReference>
<reference evidence="8 9" key="1">
    <citation type="submission" date="2018-08" db="EMBL/GenBank/DDBJ databases">
        <title>Henriciella mobilis sp. nov., isolated from seawater.</title>
        <authorList>
            <person name="Cheng H."/>
            <person name="Wu Y.-H."/>
            <person name="Xu X.-W."/>
            <person name="Guo L.-L."/>
        </authorList>
    </citation>
    <scope>NUCLEOTIDE SEQUENCE [LARGE SCALE GENOMIC DNA]</scope>
    <source>
        <strain evidence="8 9">JN25</strain>
    </source>
</reference>
<dbReference type="InterPro" id="IPR005802">
    <property type="entry name" value="ADC_synth_comp_1"/>
</dbReference>
<dbReference type="EMBL" id="QWFX01000016">
    <property type="protein sequence ID" value="RIJ26921.1"/>
    <property type="molecule type" value="Genomic_DNA"/>
</dbReference>
<accession>A0A399R8X3</accession>
<dbReference type="InterPro" id="IPR006805">
    <property type="entry name" value="Anth_synth_I_N"/>
</dbReference>
<dbReference type="AlphaFoldDB" id="A0A399R8X3"/>
<dbReference type="PRINTS" id="PR00099">
    <property type="entry name" value="CPSGATASE"/>
</dbReference>
<dbReference type="GO" id="GO:0000162">
    <property type="term" value="P:L-tryptophan biosynthetic process"/>
    <property type="evidence" value="ECO:0007669"/>
    <property type="project" value="TreeGrafter"/>
</dbReference>
<proteinExistence type="inferred from homology"/>
<dbReference type="Gene3D" id="3.40.50.880">
    <property type="match status" value="1"/>
</dbReference>
<dbReference type="PROSITE" id="PS51273">
    <property type="entry name" value="GATASE_TYPE_1"/>
    <property type="match status" value="1"/>
</dbReference>
<evidence type="ECO:0000259" key="7">
    <source>
        <dbReference type="Pfam" id="PF04715"/>
    </source>
</evidence>
<feature type="domain" description="Anthranilate synthase component I N-terminal" evidence="7">
    <location>
        <begin position="235"/>
        <end position="369"/>
    </location>
</feature>
<dbReference type="FunFam" id="3.40.50.880:FF:000003">
    <property type="entry name" value="Anthranilate synthase component II"/>
    <property type="match status" value="1"/>
</dbReference>
<dbReference type="PRINTS" id="PR00097">
    <property type="entry name" value="ANTSNTHASEII"/>
</dbReference>
<dbReference type="PANTHER" id="PTHR11236:SF18">
    <property type="entry name" value="AMINODEOXYCHORISMATE SYNTHASE"/>
    <property type="match status" value="1"/>
</dbReference>
<dbReference type="InterPro" id="IPR005801">
    <property type="entry name" value="ADC_synthase"/>
</dbReference>
<dbReference type="NCBIfam" id="TIGR00553">
    <property type="entry name" value="pabB"/>
    <property type="match status" value="1"/>
</dbReference>
<evidence type="ECO:0000313" key="8">
    <source>
        <dbReference type="EMBL" id="RIJ26921.1"/>
    </source>
</evidence>
<dbReference type="SUPFAM" id="SSF56322">
    <property type="entry name" value="ADC synthase"/>
    <property type="match status" value="1"/>
</dbReference>
<evidence type="ECO:0000256" key="1">
    <source>
        <dbReference type="ARBA" id="ARBA00005970"/>
    </source>
</evidence>
<gene>
    <name evidence="8" type="primary">pabB</name>
    <name evidence="8" type="ORF">D1223_18505</name>
</gene>
<dbReference type="PANTHER" id="PTHR11236">
    <property type="entry name" value="AMINOBENZOATE/ANTHRANILATE SYNTHASE"/>
    <property type="match status" value="1"/>
</dbReference>
<organism evidence="8 9">
    <name type="scientific">Henriciella mobilis</name>
    <dbReference type="NCBI Taxonomy" id="2305467"/>
    <lineage>
        <taxon>Bacteria</taxon>
        <taxon>Pseudomonadati</taxon>
        <taxon>Pseudomonadota</taxon>
        <taxon>Alphaproteobacteria</taxon>
        <taxon>Hyphomonadales</taxon>
        <taxon>Hyphomonadaceae</taxon>
        <taxon>Henriciella</taxon>
    </lineage>
</organism>
<dbReference type="InterPro" id="IPR019999">
    <property type="entry name" value="Anth_synth_I-like"/>
</dbReference>
<dbReference type="GO" id="GO:0046820">
    <property type="term" value="F:4-amino-4-deoxychorismate synthase activity"/>
    <property type="evidence" value="ECO:0007669"/>
    <property type="project" value="UniProtKB-EC"/>
</dbReference>
<feature type="domain" description="Chorismate-utilising enzyme C-terminal" evidence="6">
    <location>
        <begin position="423"/>
        <end position="677"/>
    </location>
</feature>
<dbReference type="EC" id="2.6.1.85" evidence="2"/>
<evidence type="ECO:0000313" key="9">
    <source>
        <dbReference type="Proteomes" id="UP000266385"/>
    </source>
</evidence>
<dbReference type="InterPro" id="IPR029062">
    <property type="entry name" value="Class_I_gatase-like"/>
</dbReference>
<evidence type="ECO:0000256" key="4">
    <source>
        <dbReference type="ARBA" id="ARBA00022962"/>
    </source>
</evidence>
<dbReference type="Pfam" id="PF00425">
    <property type="entry name" value="Chorismate_bind"/>
    <property type="match status" value="1"/>
</dbReference>
<dbReference type="Pfam" id="PF00117">
    <property type="entry name" value="GATase"/>
    <property type="match status" value="1"/>
</dbReference>
<dbReference type="OrthoDB" id="9803598at2"/>
<keyword evidence="3 8" id="KW-0808">Transferase</keyword>
<evidence type="ECO:0000256" key="2">
    <source>
        <dbReference type="ARBA" id="ARBA00013139"/>
    </source>
</evidence>
<dbReference type="InterPro" id="IPR015890">
    <property type="entry name" value="Chorismate_C"/>
</dbReference>
<dbReference type="Proteomes" id="UP000266385">
    <property type="component" value="Unassembled WGS sequence"/>
</dbReference>
<dbReference type="CDD" id="cd01743">
    <property type="entry name" value="GATase1_Anthranilate_Synthase"/>
    <property type="match status" value="1"/>
</dbReference>
<keyword evidence="9" id="KW-1185">Reference proteome</keyword>
<dbReference type="NCBIfam" id="TIGR00566">
    <property type="entry name" value="trpG_papA"/>
    <property type="match status" value="1"/>
</dbReference>
<feature type="domain" description="Glutamine amidotransferase" evidence="5">
    <location>
        <begin position="6"/>
        <end position="188"/>
    </location>
</feature>
<name>A0A399R8X3_9PROT</name>